<dbReference type="NCBIfam" id="TIGR02605">
    <property type="entry name" value="CxxC_CxxC_SSSS"/>
    <property type="match status" value="1"/>
</dbReference>
<evidence type="ECO:0000313" key="2">
    <source>
        <dbReference type="EMBL" id="QNV40486.1"/>
    </source>
</evidence>
<dbReference type="RefSeq" id="WP_068168218.1">
    <property type="nucleotide sequence ID" value="NZ_BAAAHX010000009.1"/>
</dbReference>
<dbReference type="PANTHER" id="PTHR34404:SF2">
    <property type="entry name" value="CONSERVED SERINE RICH PROTEIN"/>
    <property type="match status" value="1"/>
</dbReference>
<protein>
    <submittedName>
        <fullName evidence="2">Zinc ribbon domain-containing protein</fullName>
    </submittedName>
</protein>
<sequence>MPVYQYQCKNCGFVFEEHQSFSDAPLKTCPSCGEDQLRKKYGNVGVVFKGSGFYSTDKSSGSSDS</sequence>
<evidence type="ECO:0000259" key="1">
    <source>
        <dbReference type="SMART" id="SM00834"/>
    </source>
</evidence>
<dbReference type="KEGG" id="rama:IDM48_03475"/>
<dbReference type="EMBL" id="CP061538">
    <property type="protein sequence ID" value="QNV40486.1"/>
    <property type="molecule type" value="Genomic_DNA"/>
</dbReference>
<accession>A0A7H2BLE0</accession>
<gene>
    <name evidence="2" type="ORF">IDM48_03475</name>
</gene>
<dbReference type="AlphaFoldDB" id="A0A7H2BLE0"/>
<dbReference type="Pfam" id="PF09723">
    <property type="entry name" value="Zn_ribbon_8"/>
    <property type="match status" value="1"/>
</dbReference>
<organism evidence="2 3">
    <name type="scientific">Rothia amarae</name>
    <dbReference type="NCBI Taxonomy" id="169480"/>
    <lineage>
        <taxon>Bacteria</taxon>
        <taxon>Bacillati</taxon>
        <taxon>Actinomycetota</taxon>
        <taxon>Actinomycetes</taxon>
        <taxon>Micrococcales</taxon>
        <taxon>Micrococcaceae</taxon>
        <taxon>Rothia</taxon>
    </lineage>
</organism>
<dbReference type="Proteomes" id="UP000516421">
    <property type="component" value="Chromosome"/>
</dbReference>
<dbReference type="SUPFAM" id="SSF57802">
    <property type="entry name" value="Rubredoxin-like"/>
    <property type="match status" value="1"/>
</dbReference>
<feature type="domain" description="Putative regulatory protein FmdB zinc ribbon" evidence="1">
    <location>
        <begin position="1"/>
        <end position="42"/>
    </location>
</feature>
<proteinExistence type="predicted"/>
<reference evidence="2 3" key="1">
    <citation type="submission" date="2020-09" db="EMBL/GenBank/DDBJ databases">
        <title>Investigation of environmental microbe.</title>
        <authorList>
            <person name="Ou Y."/>
            <person name="Kang Q."/>
        </authorList>
    </citation>
    <scope>NUCLEOTIDE SEQUENCE [LARGE SCALE GENOMIC DNA]</scope>
    <source>
        <strain evidence="2 3">KJZ-9</strain>
    </source>
</reference>
<keyword evidence="3" id="KW-1185">Reference proteome</keyword>
<evidence type="ECO:0000313" key="3">
    <source>
        <dbReference type="Proteomes" id="UP000516421"/>
    </source>
</evidence>
<dbReference type="SMART" id="SM00834">
    <property type="entry name" value="CxxC_CXXC_SSSS"/>
    <property type="match status" value="1"/>
</dbReference>
<name>A0A7H2BLE0_9MICC</name>
<dbReference type="PANTHER" id="PTHR34404">
    <property type="entry name" value="REGULATORY PROTEIN, FMDB FAMILY"/>
    <property type="match status" value="1"/>
</dbReference>
<dbReference type="InterPro" id="IPR013429">
    <property type="entry name" value="Regulatory_FmdB_Zinc_ribbon"/>
</dbReference>